<sequence length="225" mass="25873">MTRLIDPSLKQLSALMSEMGDLSIQSIMLAIESYLYGKNTASQVHDISNQINKKYFQVADLTFEILLKYQPVADDFRLIRSSIEISYGFSRFGRYAYDITLVRDIYGDISECDKSWLIEVSEKVKTMIKDAVMYFADLDIRKSVTMQKNEDFVDRLYKERLPMLINSKNTKCALAEALVLRYLERIADHALFMSDAINYIVTGKHKIAKQFLIKENAGMDLADSV</sequence>
<organism evidence="2 3">
    <name type="scientific">Candidatus Nitrosotenuis uzonensis</name>
    <dbReference type="NCBI Taxonomy" id="1407055"/>
    <lineage>
        <taxon>Archaea</taxon>
        <taxon>Nitrososphaerota</taxon>
        <taxon>Candidatus Nitrosotenuis</taxon>
    </lineage>
</organism>
<evidence type="ECO:0000313" key="2">
    <source>
        <dbReference type="EMBL" id="CAE6492428.1"/>
    </source>
</evidence>
<dbReference type="RefSeq" id="WP_205098815.1">
    <property type="nucleotide sequence ID" value="NZ_CAJNAQ010000005.1"/>
</dbReference>
<name>A0A812F3U0_9ARCH</name>
<reference evidence="2" key="1">
    <citation type="submission" date="2021-02" db="EMBL/GenBank/DDBJ databases">
        <authorList>
            <person name="Han P."/>
        </authorList>
    </citation>
    <scope>NUCLEOTIDE SEQUENCE</scope>
    <source>
        <strain evidence="2">Candidatus Nitrosotenuis uzonensis 5A</strain>
    </source>
</reference>
<dbReference type="Pfam" id="PF01895">
    <property type="entry name" value="PhoU"/>
    <property type="match status" value="2"/>
</dbReference>
<proteinExistence type="predicted"/>
<dbReference type="SUPFAM" id="SSF109755">
    <property type="entry name" value="PhoU-like"/>
    <property type="match status" value="1"/>
</dbReference>
<evidence type="ECO:0000259" key="1">
    <source>
        <dbReference type="Pfam" id="PF01895"/>
    </source>
</evidence>
<feature type="domain" description="PhoU" evidence="1">
    <location>
        <begin position="17"/>
        <end position="99"/>
    </location>
</feature>
<dbReference type="PANTHER" id="PTHR42930">
    <property type="entry name" value="PHOSPHATE-SPECIFIC TRANSPORT SYSTEM ACCESSORY PROTEIN PHOU"/>
    <property type="match status" value="1"/>
</dbReference>
<evidence type="ECO:0000313" key="3">
    <source>
        <dbReference type="Proteomes" id="UP000655759"/>
    </source>
</evidence>
<dbReference type="EMBL" id="CAJNAQ010000005">
    <property type="protein sequence ID" value="CAE6492428.1"/>
    <property type="molecule type" value="Genomic_DNA"/>
</dbReference>
<dbReference type="InterPro" id="IPR028366">
    <property type="entry name" value="PhoU"/>
</dbReference>
<dbReference type="PANTHER" id="PTHR42930:SF3">
    <property type="entry name" value="PHOSPHATE-SPECIFIC TRANSPORT SYSTEM ACCESSORY PROTEIN PHOU"/>
    <property type="match status" value="1"/>
</dbReference>
<dbReference type="Proteomes" id="UP000655759">
    <property type="component" value="Unassembled WGS sequence"/>
</dbReference>
<protein>
    <submittedName>
        <fullName evidence="2">Phosphate uptake regulator</fullName>
    </submittedName>
</protein>
<feature type="domain" description="PhoU" evidence="1">
    <location>
        <begin position="118"/>
        <end position="191"/>
    </location>
</feature>
<dbReference type="Gene3D" id="1.20.58.220">
    <property type="entry name" value="Phosphate transport system protein phou homolog 2, domain 2"/>
    <property type="match status" value="1"/>
</dbReference>
<dbReference type="InterPro" id="IPR026022">
    <property type="entry name" value="PhoU_dom"/>
</dbReference>
<dbReference type="GO" id="GO:0030643">
    <property type="term" value="P:intracellular phosphate ion homeostasis"/>
    <property type="evidence" value="ECO:0007669"/>
    <property type="project" value="InterPro"/>
</dbReference>
<dbReference type="InterPro" id="IPR038078">
    <property type="entry name" value="PhoU-like_sf"/>
</dbReference>
<dbReference type="GO" id="GO:0045936">
    <property type="term" value="P:negative regulation of phosphate metabolic process"/>
    <property type="evidence" value="ECO:0007669"/>
    <property type="project" value="InterPro"/>
</dbReference>
<comment type="caution">
    <text evidence="2">The sequence shown here is derived from an EMBL/GenBank/DDBJ whole genome shotgun (WGS) entry which is preliminary data.</text>
</comment>
<gene>
    <name evidence="2" type="ORF">NUZ5A_50031</name>
</gene>
<accession>A0A812F3U0</accession>
<dbReference type="AlphaFoldDB" id="A0A812F3U0"/>